<dbReference type="PANTHER" id="PTHR18896">
    <property type="entry name" value="PHOSPHOLIPASE D"/>
    <property type="match status" value="1"/>
</dbReference>
<dbReference type="InterPro" id="IPR015679">
    <property type="entry name" value="PLipase_D_fam"/>
</dbReference>
<evidence type="ECO:0000256" key="2">
    <source>
        <dbReference type="ARBA" id="ARBA00003145"/>
    </source>
</evidence>
<dbReference type="AlphaFoldDB" id="A0A916TVZ1"/>
<dbReference type="CDD" id="cd09143">
    <property type="entry name" value="PLDc_vPLD1_2_like_bac_2"/>
    <property type="match status" value="1"/>
</dbReference>
<feature type="domain" description="PLD phosphodiesterase" evidence="11">
    <location>
        <begin position="123"/>
        <end position="150"/>
    </location>
</feature>
<dbReference type="InterPro" id="IPR025202">
    <property type="entry name" value="PLD-like_dom"/>
</dbReference>
<evidence type="ECO:0000256" key="6">
    <source>
        <dbReference type="ARBA" id="ARBA00022737"/>
    </source>
</evidence>
<evidence type="ECO:0000313" key="13">
    <source>
        <dbReference type="Proteomes" id="UP000608154"/>
    </source>
</evidence>
<reference evidence="12" key="2">
    <citation type="submission" date="2020-09" db="EMBL/GenBank/DDBJ databases">
        <authorList>
            <person name="Sun Q."/>
            <person name="Zhou Y."/>
        </authorList>
    </citation>
    <scope>NUCLEOTIDE SEQUENCE</scope>
    <source>
        <strain evidence="12">CGMCC 1.15095</strain>
    </source>
</reference>
<evidence type="ECO:0000259" key="11">
    <source>
        <dbReference type="PROSITE" id="PS50035"/>
    </source>
</evidence>
<keyword evidence="6" id="KW-0677">Repeat</keyword>
<evidence type="ECO:0000256" key="1">
    <source>
        <dbReference type="ARBA" id="ARBA00000798"/>
    </source>
</evidence>
<evidence type="ECO:0000256" key="10">
    <source>
        <dbReference type="SAM" id="MobiDB-lite"/>
    </source>
</evidence>
<dbReference type="EMBL" id="BMHK01000036">
    <property type="protein sequence ID" value="GGC13253.1"/>
    <property type="molecule type" value="Genomic_DNA"/>
</dbReference>
<keyword evidence="7" id="KW-0378">Hydrolase</keyword>
<dbReference type="SMART" id="SM00155">
    <property type="entry name" value="PLDc"/>
    <property type="match status" value="2"/>
</dbReference>
<dbReference type="PANTHER" id="PTHR18896:SF76">
    <property type="entry name" value="PHOSPHOLIPASE"/>
    <property type="match status" value="1"/>
</dbReference>
<comment type="caution">
    <text evidence="12">The sequence shown here is derived from an EMBL/GenBank/DDBJ whole genome shotgun (WGS) entry which is preliminary data.</text>
</comment>
<evidence type="ECO:0000256" key="9">
    <source>
        <dbReference type="ARBA" id="ARBA00029594"/>
    </source>
</evidence>
<evidence type="ECO:0000256" key="7">
    <source>
        <dbReference type="ARBA" id="ARBA00022801"/>
    </source>
</evidence>
<feature type="compositionally biased region" description="Basic and acidic residues" evidence="10">
    <location>
        <begin position="154"/>
        <end position="163"/>
    </location>
</feature>
<comment type="function">
    <text evidence="2">Could be a virulence factor.</text>
</comment>
<sequence length="487" mass="54732">MLQTGENCWRIERANRAALIVDAADYFRLARQAMLEAREQVLIIGWDFDTRISLMRECGDGLPVELGSFISCLPKRRKGLEVYILKWDIGAIKLLGRGTTLFRIARWALGGDVHFKLDGAHAAGASHHQKILVIDDRLAFCGGIDMTVDRWDTREHRDHDPGRKRPTTHRPYGPWHDATMAIDGAVASALGELARDRWEAAGGKPIPVPTASYPAWPKDLAPGFKDVDVAISRTRGALDEQAPIREIQALFLDQIRRAKKLIYAENQYFASRVIVAAIVERLAEPDPPEIIIVNPRTGEGWLDEEVMSPARAELLEMIEMADHRRRFRIFTPVTDEGADIYVHAKILIVDDQLIRVGSANFNNRSMGLDSECDLTIDTALETNRGASEQIADVLFDLLSEHLGTTVNLLRERVQRRGSYILAIEELTGEGRKLIPFEPEEPNKLESTLAKNEFLDPECGDEAFEPLAGPTLPRGMRGLWRAARRRNQ</sequence>
<evidence type="ECO:0000313" key="12">
    <source>
        <dbReference type="EMBL" id="GGC13253.1"/>
    </source>
</evidence>
<gene>
    <name evidence="12" type="ORF">GCM10011494_35170</name>
</gene>
<dbReference type="CDD" id="cd09140">
    <property type="entry name" value="PLDc_vPLD1_2_like_bac_1"/>
    <property type="match status" value="1"/>
</dbReference>
<name>A0A916TVZ1_9SPHN</name>
<feature type="region of interest" description="Disordered" evidence="10">
    <location>
        <begin position="154"/>
        <end position="174"/>
    </location>
</feature>
<keyword evidence="5" id="KW-0964">Secreted</keyword>
<dbReference type="Pfam" id="PF13091">
    <property type="entry name" value="PLDc_2"/>
    <property type="match status" value="1"/>
</dbReference>
<dbReference type="PROSITE" id="PS50035">
    <property type="entry name" value="PLD"/>
    <property type="match status" value="2"/>
</dbReference>
<organism evidence="12 13">
    <name type="scientific">Novosphingobium endophyticum</name>
    <dbReference type="NCBI Taxonomy" id="1955250"/>
    <lineage>
        <taxon>Bacteria</taxon>
        <taxon>Pseudomonadati</taxon>
        <taxon>Pseudomonadota</taxon>
        <taxon>Alphaproteobacteria</taxon>
        <taxon>Sphingomonadales</taxon>
        <taxon>Sphingomonadaceae</taxon>
        <taxon>Novosphingobium</taxon>
    </lineage>
</organism>
<reference evidence="12" key="1">
    <citation type="journal article" date="2014" name="Int. J. Syst. Evol. Microbiol.">
        <title>Complete genome sequence of Corynebacterium casei LMG S-19264T (=DSM 44701T), isolated from a smear-ripened cheese.</title>
        <authorList>
            <consortium name="US DOE Joint Genome Institute (JGI-PGF)"/>
            <person name="Walter F."/>
            <person name="Albersmeier A."/>
            <person name="Kalinowski J."/>
            <person name="Ruckert C."/>
        </authorList>
    </citation>
    <scope>NUCLEOTIDE SEQUENCE</scope>
    <source>
        <strain evidence="12">CGMCC 1.15095</strain>
    </source>
</reference>
<comment type="catalytic activity">
    <reaction evidence="1">
        <text>a 1,2-diacyl-sn-glycero-3-phosphocholine + H2O = a 1,2-diacyl-sn-glycero-3-phosphate + choline + H(+)</text>
        <dbReference type="Rhea" id="RHEA:14445"/>
        <dbReference type="ChEBI" id="CHEBI:15354"/>
        <dbReference type="ChEBI" id="CHEBI:15377"/>
        <dbReference type="ChEBI" id="CHEBI:15378"/>
        <dbReference type="ChEBI" id="CHEBI:57643"/>
        <dbReference type="ChEBI" id="CHEBI:58608"/>
        <dbReference type="EC" id="3.1.4.4"/>
    </reaction>
</comment>
<comment type="subcellular location">
    <subcellularLocation>
        <location evidence="3">Secreted</location>
    </subcellularLocation>
</comment>
<dbReference type="GO" id="GO:0005576">
    <property type="term" value="C:extracellular region"/>
    <property type="evidence" value="ECO:0007669"/>
    <property type="project" value="UniProtKB-SubCell"/>
</dbReference>
<evidence type="ECO:0000256" key="3">
    <source>
        <dbReference type="ARBA" id="ARBA00004613"/>
    </source>
</evidence>
<dbReference type="Pfam" id="PF00614">
    <property type="entry name" value="PLDc"/>
    <property type="match status" value="1"/>
</dbReference>
<proteinExistence type="predicted"/>
<dbReference type="Gene3D" id="3.30.870.10">
    <property type="entry name" value="Endonuclease Chain A"/>
    <property type="match status" value="2"/>
</dbReference>
<dbReference type="GO" id="GO:0009395">
    <property type="term" value="P:phospholipid catabolic process"/>
    <property type="evidence" value="ECO:0007669"/>
    <property type="project" value="TreeGrafter"/>
</dbReference>
<keyword evidence="8" id="KW-0443">Lipid metabolism</keyword>
<evidence type="ECO:0000256" key="4">
    <source>
        <dbReference type="ARBA" id="ARBA00018392"/>
    </source>
</evidence>
<protein>
    <recommendedName>
        <fullName evidence="4">Phospholipase D</fullName>
    </recommendedName>
    <alternativeName>
        <fullName evidence="9">Choline phosphatase</fullName>
    </alternativeName>
</protein>
<dbReference type="SUPFAM" id="SSF56024">
    <property type="entry name" value="Phospholipase D/nuclease"/>
    <property type="match status" value="2"/>
</dbReference>
<feature type="domain" description="PLD phosphodiesterase" evidence="11">
    <location>
        <begin position="338"/>
        <end position="365"/>
    </location>
</feature>
<keyword evidence="13" id="KW-1185">Reference proteome</keyword>
<evidence type="ECO:0000256" key="5">
    <source>
        <dbReference type="ARBA" id="ARBA00022525"/>
    </source>
</evidence>
<dbReference type="GO" id="GO:0004630">
    <property type="term" value="F:phospholipase D activity"/>
    <property type="evidence" value="ECO:0007669"/>
    <property type="project" value="UniProtKB-EC"/>
</dbReference>
<accession>A0A916TVZ1</accession>
<evidence type="ECO:0000256" key="8">
    <source>
        <dbReference type="ARBA" id="ARBA00023098"/>
    </source>
</evidence>
<dbReference type="InterPro" id="IPR001736">
    <property type="entry name" value="PLipase_D/transphosphatidylase"/>
</dbReference>
<dbReference type="RefSeq" id="WP_229736468.1">
    <property type="nucleotide sequence ID" value="NZ_BMHK01000036.1"/>
</dbReference>
<dbReference type="Proteomes" id="UP000608154">
    <property type="component" value="Unassembled WGS sequence"/>
</dbReference>